<feature type="compositionally biased region" description="Basic residues" evidence="1">
    <location>
        <begin position="228"/>
        <end position="240"/>
    </location>
</feature>
<sequence length="240" mass="27289">MFDFDRLFRALISTHRGEQSLNANLNLNQNHNLNQDQTQPRPQPQPHHHHHHHRGYSEPAKITGWHARHRTLSLTAQMPESIELPRTPTSSKFNRDTGFPEPLSPYRNTTLPHPDADTSPNASIEARDVDPARTRARYSLHYDRNSNGSNGKVIVDTSHLYDNIQYADGTKEAKSEEEIEKEVQMRDDLVDPPANGTVKVEIPDNLIPSEARSSSESGEKRRGFLGRLHSHRHRSQGSRG</sequence>
<dbReference type="Proteomes" id="UP000241818">
    <property type="component" value="Unassembled WGS sequence"/>
</dbReference>
<dbReference type="GeneID" id="36574863"/>
<evidence type="ECO:0000313" key="2">
    <source>
        <dbReference type="EMBL" id="PSS17094.1"/>
    </source>
</evidence>
<feature type="compositionally biased region" description="Low complexity" evidence="1">
    <location>
        <begin position="31"/>
        <end position="40"/>
    </location>
</feature>
<proteinExistence type="predicted"/>
<gene>
    <name evidence="2" type="ORF">M430DRAFT_35650</name>
</gene>
<feature type="region of interest" description="Disordered" evidence="1">
    <location>
        <begin position="76"/>
        <end position="132"/>
    </location>
</feature>
<dbReference type="InParanoid" id="A0A2T3B117"/>
<evidence type="ECO:0000256" key="1">
    <source>
        <dbReference type="SAM" id="MobiDB-lite"/>
    </source>
</evidence>
<feature type="region of interest" description="Disordered" evidence="1">
    <location>
        <begin position="31"/>
        <end position="57"/>
    </location>
</feature>
<dbReference type="EMBL" id="KZ679012">
    <property type="protein sequence ID" value="PSS17094.1"/>
    <property type="molecule type" value="Genomic_DNA"/>
</dbReference>
<dbReference type="RefSeq" id="XP_024720602.1">
    <property type="nucleotide sequence ID" value="XM_024866782.1"/>
</dbReference>
<feature type="region of interest" description="Disordered" evidence="1">
    <location>
        <begin position="183"/>
        <end position="240"/>
    </location>
</feature>
<evidence type="ECO:0000313" key="3">
    <source>
        <dbReference type="Proteomes" id="UP000241818"/>
    </source>
</evidence>
<name>A0A2T3B117_AMORE</name>
<protein>
    <submittedName>
        <fullName evidence="2">Uncharacterized protein</fullName>
    </submittedName>
</protein>
<organism evidence="2 3">
    <name type="scientific">Amorphotheca resinae ATCC 22711</name>
    <dbReference type="NCBI Taxonomy" id="857342"/>
    <lineage>
        <taxon>Eukaryota</taxon>
        <taxon>Fungi</taxon>
        <taxon>Dikarya</taxon>
        <taxon>Ascomycota</taxon>
        <taxon>Pezizomycotina</taxon>
        <taxon>Leotiomycetes</taxon>
        <taxon>Helotiales</taxon>
        <taxon>Amorphothecaceae</taxon>
        <taxon>Amorphotheca</taxon>
    </lineage>
</organism>
<dbReference type="OrthoDB" id="5209158at2759"/>
<dbReference type="AlphaFoldDB" id="A0A2T3B117"/>
<keyword evidence="3" id="KW-1185">Reference proteome</keyword>
<accession>A0A2T3B117</accession>
<reference evidence="2 3" key="1">
    <citation type="journal article" date="2018" name="New Phytol.">
        <title>Comparative genomics and transcriptomics depict ericoid mycorrhizal fungi as versatile saprotrophs and plant mutualists.</title>
        <authorList>
            <person name="Martino E."/>
            <person name="Morin E."/>
            <person name="Grelet G.A."/>
            <person name="Kuo A."/>
            <person name="Kohler A."/>
            <person name="Daghino S."/>
            <person name="Barry K.W."/>
            <person name="Cichocki N."/>
            <person name="Clum A."/>
            <person name="Dockter R.B."/>
            <person name="Hainaut M."/>
            <person name="Kuo R.C."/>
            <person name="LaButti K."/>
            <person name="Lindahl B.D."/>
            <person name="Lindquist E.A."/>
            <person name="Lipzen A."/>
            <person name="Khouja H.R."/>
            <person name="Magnuson J."/>
            <person name="Murat C."/>
            <person name="Ohm R.A."/>
            <person name="Singer S.W."/>
            <person name="Spatafora J.W."/>
            <person name="Wang M."/>
            <person name="Veneault-Fourrey C."/>
            <person name="Henrissat B."/>
            <person name="Grigoriev I.V."/>
            <person name="Martin F.M."/>
            <person name="Perotto S."/>
        </authorList>
    </citation>
    <scope>NUCLEOTIDE SEQUENCE [LARGE SCALE GENOMIC DNA]</scope>
    <source>
        <strain evidence="2 3">ATCC 22711</strain>
    </source>
</reference>